<dbReference type="InterPro" id="IPR001461">
    <property type="entry name" value="Aspartic_peptidase_A1"/>
</dbReference>
<evidence type="ECO:0000259" key="3">
    <source>
        <dbReference type="PROSITE" id="PS51767"/>
    </source>
</evidence>
<feature type="transmembrane region" description="Helical" evidence="2">
    <location>
        <begin position="26"/>
        <end position="48"/>
    </location>
</feature>
<keyword evidence="2" id="KW-0812">Transmembrane</keyword>
<proteinExistence type="inferred from homology"/>
<keyword evidence="2" id="KW-1133">Transmembrane helix</keyword>
<name>A0A915DPF0_9BILA</name>
<dbReference type="Pfam" id="PF00026">
    <property type="entry name" value="Asp"/>
    <property type="match status" value="1"/>
</dbReference>
<evidence type="ECO:0000313" key="4">
    <source>
        <dbReference type="Proteomes" id="UP000887574"/>
    </source>
</evidence>
<accession>A0A915DPF0</accession>
<dbReference type="GO" id="GO:0004190">
    <property type="term" value="F:aspartic-type endopeptidase activity"/>
    <property type="evidence" value="ECO:0007669"/>
    <property type="project" value="InterPro"/>
</dbReference>
<dbReference type="SUPFAM" id="SSF50630">
    <property type="entry name" value="Acid proteases"/>
    <property type="match status" value="1"/>
</dbReference>
<organism evidence="4 5">
    <name type="scientific">Ditylenchus dipsaci</name>
    <dbReference type="NCBI Taxonomy" id="166011"/>
    <lineage>
        <taxon>Eukaryota</taxon>
        <taxon>Metazoa</taxon>
        <taxon>Ecdysozoa</taxon>
        <taxon>Nematoda</taxon>
        <taxon>Chromadorea</taxon>
        <taxon>Rhabditida</taxon>
        <taxon>Tylenchina</taxon>
        <taxon>Tylenchomorpha</taxon>
        <taxon>Sphaerularioidea</taxon>
        <taxon>Anguinidae</taxon>
        <taxon>Anguininae</taxon>
        <taxon>Ditylenchus</taxon>
    </lineage>
</organism>
<dbReference type="WBParaSite" id="jg22210.2">
    <property type="protein sequence ID" value="jg22210.2"/>
    <property type="gene ID" value="jg22210"/>
</dbReference>
<dbReference type="GO" id="GO:0006508">
    <property type="term" value="P:proteolysis"/>
    <property type="evidence" value="ECO:0007669"/>
    <property type="project" value="InterPro"/>
</dbReference>
<dbReference type="PANTHER" id="PTHR47966:SF51">
    <property type="entry name" value="BETA-SITE APP-CLEAVING ENZYME, ISOFORM A-RELATED"/>
    <property type="match status" value="1"/>
</dbReference>
<keyword evidence="2" id="KW-0472">Membrane</keyword>
<evidence type="ECO:0000256" key="2">
    <source>
        <dbReference type="SAM" id="Phobius"/>
    </source>
</evidence>
<feature type="domain" description="Peptidase A1" evidence="3">
    <location>
        <begin position="1"/>
        <end position="266"/>
    </location>
</feature>
<dbReference type="InterPro" id="IPR033121">
    <property type="entry name" value="PEPTIDASE_A1"/>
</dbReference>
<evidence type="ECO:0000313" key="5">
    <source>
        <dbReference type="WBParaSite" id="jg22210.2"/>
    </source>
</evidence>
<reference evidence="5" key="1">
    <citation type="submission" date="2022-11" db="UniProtKB">
        <authorList>
            <consortium name="WormBaseParasite"/>
        </authorList>
    </citation>
    <scope>IDENTIFICATION</scope>
</reference>
<protein>
    <submittedName>
        <fullName evidence="5">Peptidase A1 domain-containing protein</fullName>
    </submittedName>
</protein>
<dbReference type="InterPro" id="IPR021109">
    <property type="entry name" value="Peptidase_aspartic_dom_sf"/>
</dbReference>
<dbReference type="Gene3D" id="2.40.70.10">
    <property type="entry name" value="Acid Proteases"/>
    <property type="match status" value="1"/>
</dbReference>
<dbReference type="Proteomes" id="UP000887574">
    <property type="component" value="Unplaced"/>
</dbReference>
<keyword evidence="4" id="KW-1185">Reference proteome</keyword>
<dbReference type="AlphaFoldDB" id="A0A915DPF0"/>
<evidence type="ECO:0000256" key="1">
    <source>
        <dbReference type="ARBA" id="ARBA00007447"/>
    </source>
</evidence>
<sequence length="275" mass="31175">MILIALNRAHACYFPYSFSSIWSARFTIYGAIFCYLLGGLTAVCGQVYTDHLRIGVLYDSSQTFLSVNKTRRHIYNTPMDAVRRVIYIVYEKTPSTPSGTIGGLISYGSKDYRNCDPAWTHTPILLGSEGDAYYWEFNTSNFAIGNEEARQVNGVAVIFYPDPNIYVIYEMWSKILKITAAKYSSSLGVYAVDCSKISQLPDITFTISGQQFAVPSYQYINKIPGEDQNCKLSVDVSYMGKYLLGAPFLRTYCTYFDFSSKRLCFSRARHPNLIY</sequence>
<dbReference type="GO" id="GO:0005764">
    <property type="term" value="C:lysosome"/>
    <property type="evidence" value="ECO:0007669"/>
    <property type="project" value="TreeGrafter"/>
</dbReference>
<dbReference type="PROSITE" id="PS51767">
    <property type="entry name" value="PEPTIDASE_A1"/>
    <property type="match status" value="1"/>
</dbReference>
<comment type="similarity">
    <text evidence="1">Belongs to the peptidase A1 family.</text>
</comment>
<dbReference type="PANTHER" id="PTHR47966">
    <property type="entry name" value="BETA-SITE APP-CLEAVING ENZYME, ISOFORM A-RELATED"/>
    <property type="match status" value="1"/>
</dbReference>